<dbReference type="Pfam" id="PF10148">
    <property type="entry name" value="SCHIP-1_C"/>
    <property type="match status" value="1"/>
</dbReference>
<dbReference type="AlphaFoldDB" id="A0A914CI69"/>
<dbReference type="InterPro" id="IPR015649">
    <property type="entry name" value="SCHIP_1_C"/>
</dbReference>
<dbReference type="InterPro" id="IPR039045">
    <property type="entry name" value="SCHIP_1"/>
</dbReference>
<proteinExistence type="predicted"/>
<dbReference type="GO" id="GO:0035332">
    <property type="term" value="P:positive regulation of hippo signaling"/>
    <property type="evidence" value="ECO:0007669"/>
    <property type="project" value="TreeGrafter"/>
</dbReference>
<dbReference type="Proteomes" id="UP000887540">
    <property type="component" value="Unplaced"/>
</dbReference>
<evidence type="ECO:0000256" key="2">
    <source>
        <dbReference type="SAM" id="Coils"/>
    </source>
</evidence>
<protein>
    <submittedName>
        <fullName evidence="6">Schwannomin interacting protein 1 C-terminal domain-containing protein</fullName>
    </submittedName>
</protein>
<evidence type="ECO:0000256" key="3">
    <source>
        <dbReference type="SAM" id="MobiDB-lite"/>
    </source>
</evidence>
<evidence type="ECO:0000259" key="4">
    <source>
        <dbReference type="Pfam" id="PF10148"/>
    </source>
</evidence>
<keyword evidence="1 2" id="KW-0175">Coiled coil</keyword>
<name>A0A914CI69_9BILA</name>
<dbReference type="PANTHER" id="PTHR13103:SF2">
    <property type="entry name" value="IQCJ-SCHIP1 READTHROUGH TRANSCRIPT PROTEIN-RELATED"/>
    <property type="match status" value="1"/>
</dbReference>
<feature type="compositionally biased region" description="Low complexity" evidence="3">
    <location>
        <begin position="40"/>
        <end position="57"/>
    </location>
</feature>
<dbReference type="PANTHER" id="PTHR13103">
    <property type="entry name" value="SCHWANNOMIN INTERACTING PROTEIN 1"/>
    <property type="match status" value="1"/>
</dbReference>
<dbReference type="GO" id="GO:0030054">
    <property type="term" value="C:cell junction"/>
    <property type="evidence" value="ECO:0007669"/>
    <property type="project" value="TreeGrafter"/>
</dbReference>
<accession>A0A914CI69</accession>
<dbReference type="WBParaSite" id="ACRNAN_scaffold11069.g26157.t1">
    <property type="protein sequence ID" value="ACRNAN_scaffold11069.g26157.t1"/>
    <property type="gene ID" value="ACRNAN_scaffold11069.g26157"/>
</dbReference>
<evidence type="ECO:0000313" key="6">
    <source>
        <dbReference type="WBParaSite" id="ACRNAN_scaffold11069.g26157.t1"/>
    </source>
</evidence>
<feature type="region of interest" description="Disordered" evidence="3">
    <location>
        <begin position="30"/>
        <end position="123"/>
    </location>
</feature>
<sequence>MHSLTNGVETKKMNVANLLHLKDLPLEDEDELSCSNTDQPISTDSSNSSSRESPPLSNYIEDQRASSTSCSEDSFEISDTNSYASTLNKNKESTRTEDKNKEKKNEKEDLNQNQLKEERPKSEIICQLRPTTSYSMDSFLIAKEAPHRFSSTSIRDKITQELEELDTGLPQLDFASLEQKLSTAAKEHEMLERRLLGEEVRRRLALQADQYLSGPSPPVHTRPQKSNYAQRLAATKNLQVCYMNDLDDDEEDEDEEDFYQRSDFIVPKSKSTPNFQGDRKFEQGSALSASELAKKARNYCFGLKDRLAVLTEEAHVMLNKAKEVAKLQLEVEKQASPTSTEKSMKYSRIQLSKLRADELKRLHSDLQKRINAANTELVSLLIEKDSLYMAQDSMLVDVEDLIQHESCSNSMNLPPFLCVECAQSPISPSQPNKKPGFKWKLFKK</sequence>
<feature type="coiled-coil region" evidence="2">
    <location>
        <begin position="349"/>
        <end position="383"/>
    </location>
</feature>
<keyword evidence="5" id="KW-1185">Reference proteome</keyword>
<organism evidence="5 6">
    <name type="scientific">Acrobeloides nanus</name>
    <dbReference type="NCBI Taxonomy" id="290746"/>
    <lineage>
        <taxon>Eukaryota</taxon>
        <taxon>Metazoa</taxon>
        <taxon>Ecdysozoa</taxon>
        <taxon>Nematoda</taxon>
        <taxon>Chromadorea</taxon>
        <taxon>Rhabditida</taxon>
        <taxon>Tylenchina</taxon>
        <taxon>Cephalobomorpha</taxon>
        <taxon>Cephaloboidea</taxon>
        <taxon>Cephalobidae</taxon>
        <taxon>Acrobeloides</taxon>
    </lineage>
</organism>
<feature type="domain" description="Schwannomin interacting protein 1 C-terminal" evidence="4">
    <location>
        <begin position="198"/>
        <end position="407"/>
    </location>
</feature>
<evidence type="ECO:0000256" key="1">
    <source>
        <dbReference type="ARBA" id="ARBA00023054"/>
    </source>
</evidence>
<dbReference type="GO" id="GO:0005886">
    <property type="term" value="C:plasma membrane"/>
    <property type="evidence" value="ECO:0007669"/>
    <property type="project" value="TreeGrafter"/>
</dbReference>
<evidence type="ECO:0000313" key="5">
    <source>
        <dbReference type="Proteomes" id="UP000887540"/>
    </source>
</evidence>
<feature type="compositionally biased region" description="Basic and acidic residues" evidence="3">
    <location>
        <begin position="89"/>
        <end position="122"/>
    </location>
</feature>
<reference evidence="6" key="1">
    <citation type="submission" date="2022-11" db="UniProtKB">
        <authorList>
            <consortium name="WormBaseParasite"/>
        </authorList>
    </citation>
    <scope>IDENTIFICATION</scope>
</reference>
<feature type="compositionally biased region" description="Polar residues" evidence="3">
    <location>
        <begin position="65"/>
        <end position="88"/>
    </location>
</feature>